<reference evidence="2 3" key="1">
    <citation type="submission" date="2020-02" db="EMBL/GenBank/DDBJ databases">
        <title>Comparative genomics of the hypocrealean fungal genus Beauvera.</title>
        <authorList>
            <person name="Showalter D.N."/>
            <person name="Bushley K.E."/>
            <person name="Rehner S.A."/>
        </authorList>
    </citation>
    <scope>NUCLEOTIDE SEQUENCE [LARGE SCALE GENOMIC DNA]</scope>
    <source>
        <strain evidence="2 3">ARSEF4384</strain>
    </source>
</reference>
<feature type="region of interest" description="Disordered" evidence="1">
    <location>
        <begin position="1"/>
        <end position="33"/>
    </location>
</feature>
<evidence type="ECO:0000313" key="2">
    <source>
        <dbReference type="EMBL" id="KAK8144050.1"/>
    </source>
</evidence>
<feature type="compositionally biased region" description="Acidic residues" evidence="1">
    <location>
        <begin position="673"/>
        <end position="696"/>
    </location>
</feature>
<dbReference type="EMBL" id="JAAHCF010000432">
    <property type="protein sequence ID" value="KAK8144050.1"/>
    <property type="molecule type" value="Genomic_DNA"/>
</dbReference>
<gene>
    <name evidence="2" type="ORF">G3M48_006382</name>
</gene>
<feature type="compositionally biased region" description="Polar residues" evidence="1">
    <location>
        <begin position="708"/>
        <end position="725"/>
    </location>
</feature>
<organism evidence="2 3">
    <name type="scientific">Beauveria asiatica</name>
    <dbReference type="NCBI Taxonomy" id="1069075"/>
    <lineage>
        <taxon>Eukaryota</taxon>
        <taxon>Fungi</taxon>
        <taxon>Dikarya</taxon>
        <taxon>Ascomycota</taxon>
        <taxon>Pezizomycotina</taxon>
        <taxon>Sordariomycetes</taxon>
        <taxon>Hypocreomycetidae</taxon>
        <taxon>Hypocreales</taxon>
        <taxon>Cordycipitaceae</taxon>
        <taxon>Beauveria</taxon>
    </lineage>
</organism>
<feature type="region of interest" description="Disordered" evidence="1">
    <location>
        <begin position="655"/>
        <end position="726"/>
    </location>
</feature>
<evidence type="ECO:0000256" key="1">
    <source>
        <dbReference type="SAM" id="MobiDB-lite"/>
    </source>
</evidence>
<comment type="caution">
    <text evidence="2">The sequence shown here is derived from an EMBL/GenBank/DDBJ whole genome shotgun (WGS) entry which is preliminary data.</text>
</comment>
<accession>A0AAW0RPL8</accession>
<dbReference type="Proteomes" id="UP001397290">
    <property type="component" value="Unassembled WGS sequence"/>
</dbReference>
<sequence>MSAHERAASSGNGNFNRVGQVATQPRLDPRPPRCTLDGAKLMRQEFLDENLMDYENEPECTLQALKRPRLRRCAFDTSTMVFVGPINRQPRQGAEQDGGLDGYNWKVRFGNDPRLFVLKVFWDQRPQRPPYQYALQRECHNAAVLQLMRAAMSQDDHASGPILVQPHPWSRAEAFENMLAFSNEARLEEKLDEERGVASPLSRITWMPRIRQCYGWVKITGARIFDELPPNWWPSCRTLEKKRRQIYREIDYTALVYEYIDEGDNDKEIIDKSLEFFRDAGFSHTHISLACNWKLSVLIDMSDIIYPVNRTLAAAVGYVDTKLRYNMPTILEALTEPSVARDLNNDHAVTGPNSNIDSAIYIEDWSEWQDFTYENITAIFKKQLGLRYQGDREPEPLAQDLFILNEDSADDAMRRFPMPIINYALKSAKGTEHFGRGSRCASKDYIPDWSVVANDHFIEGEGEGLSGRFMNILPGDTKVSSKWTSDIETDPIRALEWEKAVRQVVTYMAAWSVRYGFIITDVEVVVLRIIRQYAPSGIAAGRFRRKYSRASDATITLGSDPISEPSSDWSNLSFQDNKALDWDFRVEFRAISWSAKNRLTAKLALWALAMMSSHGDHFIDYSYPGLDTWRVVEGGGLVHNTSGAVLSKAGKDCTIQQPNPFGGDISANTGDNDASDTEEEEGEEEEEDQGGEEPELPESSRYALPEVGSSSRSADAVPTQTTTGNKRIGVQVVKWGKKYYYRDYKDGRKASKKEDWQAVEGGYLLTGKKHDYFTKKLG</sequence>
<name>A0AAW0RPL8_9HYPO</name>
<protein>
    <submittedName>
        <fullName evidence="2">Uncharacterized protein</fullName>
    </submittedName>
</protein>
<dbReference type="AlphaFoldDB" id="A0AAW0RPL8"/>
<feature type="compositionally biased region" description="Polar residues" evidence="1">
    <location>
        <begin position="9"/>
        <end position="23"/>
    </location>
</feature>
<proteinExistence type="predicted"/>
<keyword evidence="3" id="KW-1185">Reference proteome</keyword>
<evidence type="ECO:0000313" key="3">
    <source>
        <dbReference type="Proteomes" id="UP001397290"/>
    </source>
</evidence>